<evidence type="ECO:0000313" key="2">
    <source>
        <dbReference type="Proteomes" id="UP000007517"/>
    </source>
</evidence>
<dbReference type="HOGENOM" id="CLU_2178734_0_0_11"/>
<sequence length="109" mass="11784">MPGLARRAGGAARGNIAVERVTGIEPAQSAWKARAPRALVAGQRCLCPRPCLLHAFVDEKARDGHGRIRRWVGLEPSDVRSPRLSIQRRGGLAIGAADSVPKHARHDVR</sequence>
<evidence type="ECO:0000313" key="1">
    <source>
        <dbReference type="EMBL" id="CCG02558.1"/>
    </source>
</evidence>
<dbReference type="KEGG" id="bsd:BLASA_1633"/>
<reference evidence="1 2" key="1">
    <citation type="journal article" date="2012" name="J. Bacteriol.">
        <title>Genome Sequence of Blastococcus saxobsidens DD2, a Stone-Inhabiting Bacterium.</title>
        <authorList>
            <person name="Chouaia B."/>
            <person name="Crotti E."/>
            <person name="Brusetti L."/>
            <person name="Daffonchio D."/>
            <person name="Essoussi I."/>
            <person name="Nouioui I."/>
            <person name="Sbissi I."/>
            <person name="Ghodhbane-Gtari F."/>
            <person name="Gtari M."/>
            <person name="Vacherie B."/>
            <person name="Barbe V."/>
            <person name="Medigue C."/>
            <person name="Gury J."/>
            <person name="Pujic P."/>
            <person name="Normand P."/>
        </authorList>
    </citation>
    <scope>NUCLEOTIDE SEQUENCE [LARGE SCALE GENOMIC DNA]</scope>
    <source>
        <strain evidence="1 2">DD2</strain>
    </source>
</reference>
<reference evidence="2" key="2">
    <citation type="submission" date="2012-02" db="EMBL/GenBank/DDBJ databases">
        <title>Complete genome sequence of Blastococcus saxobsidens strain DD2.</title>
        <authorList>
            <person name="Genoscope."/>
        </authorList>
    </citation>
    <scope>NUCLEOTIDE SEQUENCE [LARGE SCALE GENOMIC DNA]</scope>
    <source>
        <strain evidence="2">DD2</strain>
    </source>
</reference>
<dbReference type="Proteomes" id="UP000007517">
    <property type="component" value="Chromosome"/>
</dbReference>
<name>H6RMC2_BLASD</name>
<dbReference type="AlphaFoldDB" id="H6RMC2"/>
<organism evidence="1 2">
    <name type="scientific">Blastococcus saxobsidens (strain DD2)</name>
    <dbReference type="NCBI Taxonomy" id="1146883"/>
    <lineage>
        <taxon>Bacteria</taxon>
        <taxon>Bacillati</taxon>
        <taxon>Actinomycetota</taxon>
        <taxon>Actinomycetes</taxon>
        <taxon>Geodermatophilales</taxon>
        <taxon>Geodermatophilaceae</taxon>
        <taxon>Blastococcus</taxon>
    </lineage>
</organism>
<protein>
    <submittedName>
        <fullName evidence="1">Uncharacterized protein</fullName>
    </submittedName>
</protein>
<accession>H6RMC2</accession>
<keyword evidence="2" id="KW-1185">Reference proteome</keyword>
<dbReference type="EMBL" id="FO117623">
    <property type="protein sequence ID" value="CCG02558.1"/>
    <property type="molecule type" value="Genomic_DNA"/>
</dbReference>
<dbReference type="STRING" id="1146883.BLASA_1633"/>
<gene>
    <name evidence="1" type="ordered locus">BLASA_1633</name>
</gene>
<proteinExistence type="predicted"/>